<evidence type="ECO:0000313" key="1">
    <source>
        <dbReference type="EMBL" id="MPN54158.1"/>
    </source>
</evidence>
<gene>
    <name evidence="1" type="ORF">SDC9_201827</name>
</gene>
<protein>
    <submittedName>
        <fullName evidence="1">Uncharacterized protein</fullName>
    </submittedName>
</protein>
<comment type="caution">
    <text evidence="1">The sequence shown here is derived from an EMBL/GenBank/DDBJ whole genome shotgun (WGS) entry which is preliminary data.</text>
</comment>
<reference evidence="1" key="1">
    <citation type="submission" date="2019-08" db="EMBL/GenBank/DDBJ databases">
        <authorList>
            <person name="Kucharzyk K."/>
            <person name="Murdoch R.W."/>
            <person name="Higgins S."/>
            <person name="Loffler F."/>
        </authorList>
    </citation>
    <scope>NUCLEOTIDE SEQUENCE</scope>
</reference>
<organism evidence="1">
    <name type="scientific">bioreactor metagenome</name>
    <dbReference type="NCBI Taxonomy" id="1076179"/>
    <lineage>
        <taxon>unclassified sequences</taxon>
        <taxon>metagenomes</taxon>
        <taxon>ecological metagenomes</taxon>
    </lineage>
</organism>
<dbReference type="AlphaFoldDB" id="A0A645IS03"/>
<sequence length="147" mass="15858">MLDDGGLSVTIAEAKKQAQADASAAVNERWRVTPLELPDNASVLEGESEGNTIIFKAGASLGKYFYVRFYAISGEDVSEEGTLQLGVFIIGGENAKIKLPAGYYRVNCVAGESWYGLERLFGSDAKTYNGGNAIQSRKGYVNNISFE</sequence>
<proteinExistence type="predicted"/>
<dbReference type="EMBL" id="VSSQ01122104">
    <property type="protein sequence ID" value="MPN54158.1"/>
    <property type="molecule type" value="Genomic_DNA"/>
</dbReference>
<accession>A0A645IS03</accession>
<name>A0A645IS03_9ZZZZ</name>